<protein>
    <submittedName>
        <fullName evidence="1">Uncharacterized protein</fullName>
    </submittedName>
</protein>
<sequence length="100" mass="10984">MAVTSLYRFEKMGVDALRTEKSRWVDRMGLGCVGDDMVTDATLSSAPHLYILFPSFHAILLQHALILILIDIPSLPQTPVSYDSSLLQGTAVNQVTPAPR</sequence>
<dbReference type="AlphaFoldDB" id="A0A8H5CKU8"/>
<dbReference type="Proteomes" id="UP000559256">
    <property type="component" value="Unassembled WGS sequence"/>
</dbReference>
<dbReference type="EMBL" id="JAACJM010000137">
    <property type="protein sequence ID" value="KAF5343609.1"/>
    <property type="molecule type" value="Genomic_DNA"/>
</dbReference>
<name>A0A8H5CKU8_9AGAR</name>
<proteinExistence type="predicted"/>
<accession>A0A8H5CKU8</accession>
<evidence type="ECO:0000313" key="2">
    <source>
        <dbReference type="Proteomes" id="UP000559256"/>
    </source>
</evidence>
<comment type="caution">
    <text evidence="1">The sequence shown here is derived from an EMBL/GenBank/DDBJ whole genome shotgun (WGS) entry which is preliminary data.</text>
</comment>
<evidence type="ECO:0000313" key="1">
    <source>
        <dbReference type="EMBL" id="KAF5343609.1"/>
    </source>
</evidence>
<reference evidence="1 2" key="1">
    <citation type="journal article" date="2020" name="ISME J.">
        <title>Uncovering the hidden diversity of litter-decomposition mechanisms in mushroom-forming fungi.</title>
        <authorList>
            <person name="Floudas D."/>
            <person name="Bentzer J."/>
            <person name="Ahren D."/>
            <person name="Johansson T."/>
            <person name="Persson P."/>
            <person name="Tunlid A."/>
        </authorList>
    </citation>
    <scope>NUCLEOTIDE SEQUENCE [LARGE SCALE GENOMIC DNA]</scope>
    <source>
        <strain evidence="1 2">CBS 291.85</strain>
    </source>
</reference>
<keyword evidence="2" id="KW-1185">Reference proteome</keyword>
<gene>
    <name evidence="1" type="ORF">D9758_015439</name>
</gene>
<organism evidence="1 2">
    <name type="scientific">Tetrapyrgos nigripes</name>
    <dbReference type="NCBI Taxonomy" id="182062"/>
    <lineage>
        <taxon>Eukaryota</taxon>
        <taxon>Fungi</taxon>
        <taxon>Dikarya</taxon>
        <taxon>Basidiomycota</taxon>
        <taxon>Agaricomycotina</taxon>
        <taxon>Agaricomycetes</taxon>
        <taxon>Agaricomycetidae</taxon>
        <taxon>Agaricales</taxon>
        <taxon>Marasmiineae</taxon>
        <taxon>Marasmiaceae</taxon>
        <taxon>Tetrapyrgos</taxon>
    </lineage>
</organism>